<evidence type="ECO:0000313" key="1">
    <source>
        <dbReference type="EMBL" id="GFS30360.1"/>
    </source>
</evidence>
<dbReference type="EMBL" id="BMAW01041703">
    <property type="protein sequence ID" value="GFS30360.1"/>
    <property type="molecule type" value="Genomic_DNA"/>
</dbReference>
<keyword evidence="2" id="KW-1185">Reference proteome</keyword>
<reference evidence="1" key="1">
    <citation type="submission" date="2020-08" db="EMBL/GenBank/DDBJ databases">
        <title>Multicomponent nature underlies the extraordinary mechanical properties of spider dragline silk.</title>
        <authorList>
            <person name="Kono N."/>
            <person name="Nakamura H."/>
            <person name="Mori M."/>
            <person name="Yoshida Y."/>
            <person name="Ohtoshi R."/>
            <person name="Malay A.D."/>
            <person name="Moran D.A.P."/>
            <person name="Tomita M."/>
            <person name="Numata K."/>
            <person name="Arakawa K."/>
        </authorList>
    </citation>
    <scope>NUCLEOTIDE SEQUENCE</scope>
</reference>
<protein>
    <submittedName>
        <fullName evidence="1">Uncharacterized protein</fullName>
    </submittedName>
</protein>
<proteinExistence type="predicted"/>
<name>A0A8X6JHA0_NEPPI</name>
<dbReference type="InterPro" id="IPR008042">
    <property type="entry name" value="Retrotrans_Pao"/>
</dbReference>
<dbReference type="AlphaFoldDB" id="A0A8X6JHA0"/>
<accession>A0A8X6JHA0</accession>
<organism evidence="1 2">
    <name type="scientific">Nephila pilipes</name>
    <name type="common">Giant wood spider</name>
    <name type="synonym">Nephila maculata</name>
    <dbReference type="NCBI Taxonomy" id="299642"/>
    <lineage>
        <taxon>Eukaryota</taxon>
        <taxon>Metazoa</taxon>
        <taxon>Ecdysozoa</taxon>
        <taxon>Arthropoda</taxon>
        <taxon>Chelicerata</taxon>
        <taxon>Arachnida</taxon>
        <taxon>Araneae</taxon>
        <taxon>Araneomorphae</taxon>
        <taxon>Entelegynae</taxon>
        <taxon>Araneoidea</taxon>
        <taxon>Nephilidae</taxon>
        <taxon>Nephila</taxon>
    </lineage>
</organism>
<dbReference type="Pfam" id="PF05380">
    <property type="entry name" value="Peptidase_A17"/>
    <property type="match status" value="1"/>
</dbReference>
<comment type="caution">
    <text evidence="1">The sequence shown here is derived from an EMBL/GenBank/DDBJ whole genome shotgun (WGS) entry which is preliminary data.</text>
</comment>
<evidence type="ECO:0000313" key="2">
    <source>
        <dbReference type="Proteomes" id="UP000887013"/>
    </source>
</evidence>
<sequence>MNHEFSNCGRRPHVPCGVPTHAAIGDLINILGCLRFLEVEEASTVSLLFVQARSRMAPIKSISIPRRALIACNTGARLANEVSKDLRLTGMDRLIPLELTTEPDVPDQRIDVCQSADGSSFDVNHGTEKFLQSRYGQFLNDVKFEFRTLETQRWDDVAT</sequence>
<dbReference type="Proteomes" id="UP000887013">
    <property type="component" value="Unassembled WGS sequence"/>
</dbReference>
<gene>
    <name evidence="1" type="ORF">NPIL_881</name>
</gene>